<organism evidence="1">
    <name type="scientific">Mytilinidion resinicola</name>
    <dbReference type="NCBI Taxonomy" id="574789"/>
    <lineage>
        <taxon>Eukaryota</taxon>
        <taxon>Fungi</taxon>
        <taxon>Dikarya</taxon>
        <taxon>Ascomycota</taxon>
        <taxon>Pezizomycotina</taxon>
        <taxon>Dothideomycetes</taxon>
        <taxon>Pleosporomycetidae</taxon>
        <taxon>Mytilinidiales</taxon>
        <taxon>Mytilinidiaceae</taxon>
        <taxon>Mytilinidion</taxon>
    </lineage>
</organism>
<reference evidence="1 3" key="1">
    <citation type="journal article" date="2020" name="Stud. Mycol.">
        <title>101 Dothideomycetes genomes: a test case for predicting lifestyles and emergence of pathogens.</title>
        <authorList>
            <person name="Haridas S."/>
            <person name="Albert R."/>
            <person name="Binder M."/>
            <person name="Bloem J."/>
            <person name="Labutti K."/>
            <person name="Salamov A."/>
            <person name="Andreopoulos B."/>
            <person name="Baker S."/>
            <person name="Barry K."/>
            <person name="Bills G."/>
            <person name="Bluhm B."/>
            <person name="Cannon C."/>
            <person name="Castanera R."/>
            <person name="Culley D."/>
            <person name="Daum C."/>
            <person name="Ezra D."/>
            <person name="Gonzalez J."/>
            <person name="Henrissat B."/>
            <person name="Kuo A."/>
            <person name="Liang C."/>
            <person name="Lipzen A."/>
            <person name="Lutzoni F."/>
            <person name="Magnuson J."/>
            <person name="Mondo S."/>
            <person name="Nolan M."/>
            <person name="Ohm R."/>
            <person name="Pangilinan J."/>
            <person name="Park H.-J."/>
            <person name="Ramirez L."/>
            <person name="Alfaro M."/>
            <person name="Sun H."/>
            <person name="Tritt A."/>
            <person name="Yoshinaga Y."/>
            <person name="Zwiers L.-H."/>
            <person name="Turgeon B."/>
            <person name="Goodwin S."/>
            <person name="Spatafora J."/>
            <person name="Crous P."/>
            <person name="Grigoriev I."/>
        </authorList>
    </citation>
    <scope>NUCLEOTIDE SEQUENCE</scope>
    <source>
        <strain evidence="1 3">CBS 304.34</strain>
    </source>
</reference>
<reference evidence="3" key="2">
    <citation type="submission" date="2020-04" db="EMBL/GenBank/DDBJ databases">
        <authorList>
            <consortium name="NCBI Genome Project"/>
        </authorList>
    </citation>
    <scope>NUCLEOTIDE SEQUENCE</scope>
    <source>
        <strain evidence="3">CBS 304.34</strain>
    </source>
</reference>
<dbReference type="Proteomes" id="UP000504636">
    <property type="component" value="Unplaced"/>
</dbReference>
<dbReference type="GeneID" id="54467124"/>
<reference evidence="3" key="3">
    <citation type="submission" date="2025-04" db="UniProtKB">
        <authorList>
            <consortium name="RefSeq"/>
        </authorList>
    </citation>
    <scope>IDENTIFICATION</scope>
    <source>
        <strain evidence="3">CBS 304.34</strain>
    </source>
</reference>
<name>A0A6A6Y167_9PEZI</name>
<sequence>MTAELKDRKRPREPDNEVDVEEITRVESENGTLAPASVIQTNRTKAKQIKIMSAGSFKEMDIIYTPNNEVKISFANHPISVELRANSPSEMQISVASRCTVKPSTVQSSSDKSIVLRIQARHRRPAVFPFLDLPPELRLIIYGLVLAGNETGWKEAYSNSGIPQVKNLQPLGKAQKLFWIKQQIREEVSAEVGLSKLNQLHVRHAQSRTLDFVRGLLEMIGEKGRENIRDLSWIPWWSPGWEEESKRNSDLALAAEVAATNWLKIQLIKDDMRRAKGARGIKMKLLE</sequence>
<evidence type="ECO:0000313" key="3">
    <source>
        <dbReference type="RefSeq" id="XP_033569520.1"/>
    </source>
</evidence>
<keyword evidence="2" id="KW-1185">Reference proteome</keyword>
<accession>A0A6A6Y167</accession>
<dbReference type="RefSeq" id="XP_033569520.1">
    <property type="nucleotide sequence ID" value="XM_033726231.1"/>
</dbReference>
<dbReference type="EMBL" id="MU003722">
    <property type="protein sequence ID" value="KAF2802556.1"/>
    <property type="molecule type" value="Genomic_DNA"/>
</dbReference>
<dbReference type="OrthoDB" id="5413827at2759"/>
<gene>
    <name evidence="1 3" type="ORF">BDZ99DRAFT_527282</name>
</gene>
<evidence type="ECO:0000313" key="1">
    <source>
        <dbReference type="EMBL" id="KAF2802556.1"/>
    </source>
</evidence>
<protein>
    <submittedName>
        <fullName evidence="1 3">Uncharacterized protein</fullName>
    </submittedName>
</protein>
<evidence type="ECO:0000313" key="2">
    <source>
        <dbReference type="Proteomes" id="UP000504636"/>
    </source>
</evidence>
<dbReference type="AlphaFoldDB" id="A0A6A6Y167"/>
<proteinExistence type="predicted"/>